<reference evidence="1" key="1">
    <citation type="submission" date="2022-02" db="EMBL/GenBank/DDBJ databases">
        <title>Plant Genome Project.</title>
        <authorList>
            <person name="Zhang R.-G."/>
        </authorList>
    </citation>
    <scope>NUCLEOTIDE SEQUENCE</scope>
    <source>
        <strain evidence="1">AT1</strain>
    </source>
</reference>
<evidence type="ECO:0000313" key="1">
    <source>
        <dbReference type="EMBL" id="KAI8572248.1"/>
    </source>
</evidence>
<keyword evidence="2" id="KW-1185">Reference proteome</keyword>
<organism evidence="1 2">
    <name type="scientific">Rhododendron molle</name>
    <name type="common">Chinese azalea</name>
    <name type="synonym">Azalea mollis</name>
    <dbReference type="NCBI Taxonomy" id="49168"/>
    <lineage>
        <taxon>Eukaryota</taxon>
        <taxon>Viridiplantae</taxon>
        <taxon>Streptophyta</taxon>
        <taxon>Embryophyta</taxon>
        <taxon>Tracheophyta</taxon>
        <taxon>Spermatophyta</taxon>
        <taxon>Magnoliopsida</taxon>
        <taxon>eudicotyledons</taxon>
        <taxon>Gunneridae</taxon>
        <taxon>Pentapetalae</taxon>
        <taxon>asterids</taxon>
        <taxon>Ericales</taxon>
        <taxon>Ericaceae</taxon>
        <taxon>Ericoideae</taxon>
        <taxon>Rhodoreae</taxon>
        <taxon>Rhododendron</taxon>
    </lineage>
</organism>
<evidence type="ECO:0000313" key="2">
    <source>
        <dbReference type="Proteomes" id="UP001062846"/>
    </source>
</evidence>
<name>A0ACC0Q5I7_RHOML</name>
<comment type="caution">
    <text evidence="1">The sequence shown here is derived from an EMBL/GenBank/DDBJ whole genome shotgun (WGS) entry which is preliminary data.</text>
</comment>
<protein>
    <submittedName>
        <fullName evidence="1">Uncharacterized protein</fullName>
    </submittedName>
</protein>
<gene>
    <name evidence="1" type="ORF">RHMOL_Rhmol01G0183100</name>
</gene>
<accession>A0ACC0Q5I7</accession>
<proteinExistence type="predicted"/>
<dbReference type="Proteomes" id="UP001062846">
    <property type="component" value="Chromosome 1"/>
</dbReference>
<sequence length="95" mass="10934">MVSTRSREYIDPPRRRTMTAPDGHIPVVEEVGETNSVGADAQTLRALQDGQRQFLEMQKQLFAAFTVDTPIWPNDYFRSHLRDHPDDEMDTMIAD</sequence>
<dbReference type="EMBL" id="CM046388">
    <property type="protein sequence ID" value="KAI8572248.1"/>
    <property type="molecule type" value="Genomic_DNA"/>
</dbReference>